<proteinExistence type="predicted"/>
<keyword evidence="1" id="KW-0614">Plasmid</keyword>
<dbReference type="AlphaFoldDB" id="A0A024HVW3"/>
<sequence length="180" mass="20317">MENQLLHTASTICHIAFASTGITTPSDEQGFFHLSDSIHNRLRAISPDLHVRCASYLFLPVIHTELKTGDLKNHFPAYILQLVQELAPLKRTTCPSGKIRFDKELEAMFSASPDAVSIRLAEYLSGPSRFLRMIKNPDRKARVEKILTARKCNLSHQLSLLMQAEETVSRFKSPGITRRT</sequence>
<gene>
    <name evidence="1" type="ORF">PENVA_0084</name>
</gene>
<protein>
    <submittedName>
        <fullName evidence="1">Plasmid transfer protein</fullName>
    </submittedName>
</protein>
<organism evidence="1">
    <name type="scientific">Klebsiella pneumoniae</name>
    <dbReference type="NCBI Taxonomy" id="573"/>
    <lineage>
        <taxon>Bacteria</taxon>
        <taxon>Pseudomonadati</taxon>
        <taxon>Pseudomonadota</taxon>
        <taxon>Gammaproteobacteria</taxon>
        <taxon>Enterobacterales</taxon>
        <taxon>Enterobacteriaceae</taxon>
        <taxon>Klebsiella/Raoultella group</taxon>
        <taxon>Klebsiella</taxon>
        <taxon>Klebsiella pneumoniae complex</taxon>
    </lineage>
</organism>
<name>A0A024HVW3_KLEPN</name>
<dbReference type="SUPFAM" id="SSF109604">
    <property type="entry name" value="HD-domain/PDEase-like"/>
    <property type="match status" value="1"/>
</dbReference>
<reference evidence="1" key="1">
    <citation type="journal article" date="2014" name="Antimicrob. Agents Chemother.">
        <title>IncH-Type Plasmid Harboring blaCTX-M-15, blaDHA-1, and qnrB4 Genes Recovered from Animal Isolates.</title>
        <authorList>
            <person name="Schluter A."/>
            <person name="Nordmann P."/>
            <person name="Bonnin R.A."/>
            <person name="Millemann Y."/>
            <person name="Eikmeyer F.G."/>
            <person name="Wibberg D."/>
            <person name="Puhler A."/>
            <person name="Poirel L."/>
        </authorList>
    </citation>
    <scope>NUCLEOTIDE SEQUENCE [LARGE SCALE GENOMIC DNA]</scope>
    <source>
        <strain evidence="1">Kp15</strain>
        <plasmid evidence="1">pENVA</plasmid>
    </source>
</reference>
<dbReference type="RefSeq" id="WP_088403109.1">
    <property type="nucleotide sequence ID" value="NZ_HG918041.1"/>
</dbReference>
<accession>A0A024HVW3</accession>
<dbReference type="EMBL" id="HG918041">
    <property type="protein sequence ID" value="CDM79700.1"/>
    <property type="molecule type" value="Genomic_DNA"/>
</dbReference>
<geneLocation type="plasmid" evidence="1">
    <name>pENVA</name>
</geneLocation>
<evidence type="ECO:0000313" key="1">
    <source>
        <dbReference type="EMBL" id="CDM79700.1"/>
    </source>
</evidence>